<feature type="region of interest" description="Disordered" evidence="5">
    <location>
        <begin position="15"/>
        <end position="44"/>
    </location>
</feature>
<gene>
    <name evidence="6" type="ORF">RHTO_05368</name>
</gene>
<evidence type="ECO:0000313" key="6">
    <source>
        <dbReference type="EMBL" id="EMS18996.1"/>
    </source>
</evidence>
<dbReference type="HOGENOM" id="CLU_129451_1_0_1"/>
<keyword evidence="7" id="KW-1185">Reference proteome</keyword>
<comment type="similarity">
    <text evidence="1 4">Belongs to the eukaryotic ribosomal protein eS26 family.</text>
</comment>
<proteinExistence type="inferred from homology"/>
<dbReference type="eggNOG" id="KOG1768">
    <property type="taxonomic scope" value="Eukaryota"/>
</dbReference>
<dbReference type="PROSITE" id="PS00733">
    <property type="entry name" value="RIBOSOMAL_S26E"/>
    <property type="match status" value="1"/>
</dbReference>
<dbReference type="OrthoDB" id="10262653at2759"/>
<name>M7WLQ9_RHOT1</name>
<dbReference type="GO" id="GO:0006412">
    <property type="term" value="P:translation"/>
    <property type="evidence" value="ECO:0007669"/>
    <property type="project" value="InterPro"/>
</dbReference>
<feature type="compositionally biased region" description="Low complexity" evidence="5">
    <location>
        <begin position="34"/>
        <end position="44"/>
    </location>
</feature>
<dbReference type="FunFam" id="3.30.1740.20:FF:000001">
    <property type="entry name" value="40S ribosomal protein S26"/>
    <property type="match status" value="1"/>
</dbReference>
<evidence type="ECO:0000313" key="7">
    <source>
        <dbReference type="Proteomes" id="UP000016926"/>
    </source>
</evidence>
<dbReference type="Pfam" id="PF01283">
    <property type="entry name" value="Ribosomal_S26e"/>
    <property type="match status" value="1"/>
</dbReference>
<sequence>MGWTGAWDVAVEAERNAARPADTASTRPRHDFATPPTQLPLLPSTHSITSFRHAQMTTKRRNHGRNKKGRGHVASIRCSNCSRMCPKDKAVRRFTVRNMVETAAIRDLSDASVYAEYVLPKLYLKIHYCISCAIHAHVVRVRSRVGRRNRAPPPRVRFNKDGKKISPAAQQAVAAARN</sequence>
<dbReference type="GO" id="GO:0003729">
    <property type="term" value="F:mRNA binding"/>
    <property type="evidence" value="ECO:0007669"/>
    <property type="project" value="TreeGrafter"/>
</dbReference>
<dbReference type="InterPro" id="IPR047864">
    <property type="entry name" value="Ribosomal_eS26_CS"/>
</dbReference>
<dbReference type="PANTHER" id="PTHR12538:SF0">
    <property type="entry name" value="40S RIBOSOMAL PROTEIN S26"/>
    <property type="match status" value="1"/>
</dbReference>
<dbReference type="PANTHER" id="PTHR12538">
    <property type="entry name" value="40S RIBOSOMAL PROTEIN S26"/>
    <property type="match status" value="1"/>
</dbReference>
<dbReference type="AlphaFoldDB" id="M7WLQ9"/>
<evidence type="ECO:0000256" key="2">
    <source>
        <dbReference type="ARBA" id="ARBA00022980"/>
    </source>
</evidence>
<organism evidence="6 7">
    <name type="scientific">Rhodotorula toruloides (strain NP11)</name>
    <name type="common">Yeast</name>
    <name type="synonym">Rhodosporidium toruloides</name>
    <dbReference type="NCBI Taxonomy" id="1130832"/>
    <lineage>
        <taxon>Eukaryota</taxon>
        <taxon>Fungi</taxon>
        <taxon>Dikarya</taxon>
        <taxon>Basidiomycota</taxon>
        <taxon>Pucciniomycotina</taxon>
        <taxon>Microbotryomycetes</taxon>
        <taxon>Sporidiobolales</taxon>
        <taxon>Sporidiobolaceae</taxon>
        <taxon>Rhodotorula</taxon>
    </lineage>
</organism>
<keyword evidence="2 4" id="KW-0689">Ribosomal protein</keyword>
<evidence type="ECO:0000256" key="5">
    <source>
        <dbReference type="SAM" id="MobiDB-lite"/>
    </source>
</evidence>
<dbReference type="GeneID" id="27369381"/>
<keyword evidence="3 4" id="KW-0687">Ribonucleoprotein</keyword>
<dbReference type="GO" id="GO:0022627">
    <property type="term" value="C:cytosolic small ribosomal subunit"/>
    <property type="evidence" value="ECO:0007669"/>
    <property type="project" value="TreeGrafter"/>
</dbReference>
<dbReference type="InterPro" id="IPR000892">
    <property type="entry name" value="Ribosomal_eS26"/>
</dbReference>
<dbReference type="GO" id="GO:0003735">
    <property type="term" value="F:structural constituent of ribosome"/>
    <property type="evidence" value="ECO:0007669"/>
    <property type="project" value="InterPro"/>
</dbReference>
<dbReference type="Proteomes" id="UP000016926">
    <property type="component" value="Unassembled WGS sequence"/>
</dbReference>
<reference evidence="6 7" key="1">
    <citation type="journal article" date="2012" name="Nat. Commun.">
        <title>A multi-omic map of the lipid-producing yeast Rhodosporidium toruloides.</title>
        <authorList>
            <person name="Zhu Z."/>
            <person name="Zhang S."/>
            <person name="Liu H."/>
            <person name="Shen H."/>
            <person name="Lin X."/>
            <person name="Yang F."/>
            <person name="Zhou Y.J."/>
            <person name="Jin G."/>
            <person name="Ye M."/>
            <person name="Zou H."/>
            <person name="Zou H."/>
            <person name="Zhao Z.K."/>
        </authorList>
    </citation>
    <scope>NUCLEOTIDE SEQUENCE [LARGE SCALE GENOMIC DNA]</scope>
    <source>
        <strain evidence="6 7">NP11</strain>
    </source>
</reference>
<protein>
    <recommendedName>
        <fullName evidence="4">40S ribosomal protein S26</fullName>
    </recommendedName>
</protein>
<dbReference type="Gene3D" id="3.30.1740.20">
    <property type="entry name" value="Ribosomal protein S26e"/>
    <property type="match status" value="1"/>
</dbReference>
<evidence type="ECO:0000256" key="3">
    <source>
        <dbReference type="ARBA" id="ARBA00023274"/>
    </source>
</evidence>
<dbReference type="RefSeq" id="XP_016270115.1">
    <property type="nucleotide sequence ID" value="XM_016419030.1"/>
</dbReference>
<evidence type="ECO:0000256" key="1">
    <source>
        <dbReference type="ARBA" id="ARBA00008596"/>
    </source>
</evidence>
<dbReference type="InterPro" id="IPR038551">
    <property type="entry name" value="Ribosomal_eS26_sf"/>
</dbReference>
<dbReference type="EMBL" id="KB722673">
    <property type="protein sequence ID" value="EMS18996.1"/>
    <property type="molecule type" value="Genomic_DNA"/>
</dbReference>
<evidence type="ECO:0000256" key="4">
    <source>
        <dbReference type="RuleBase" id="RU363128"/>
    </source>
</evidence>
<accession>M7WLQ9</accession>